<evidence type="ECO:0000256" key="1">
    <source>
        <dbReference type="ARBA" id="ARBA00023002"/>
    </source>
</evidence>
<dbReference type="Proteomes" id="UP001152888">
    <property type="component" value="Unassembled WGS sequence"/>
</dbReference>
<evidence type="ECO:0000313" key="3">
    <source>
        <dbReference type="Proteomes" id="UP001152888"/>
    </source>
</evidence>
<dbReference type="InterPro" id="IPR036291">
    <property type="entry name" value="NAD(P)-bd_dom_sf"/>
</dbReference>
<sequence>MVLVTLIFFIIGALAIRRLFMDWMFPDVSCPVFMGGKTAVVTGGSSGLGYEIVLALASRGCRVIIADKNSDEYIKDEVINKTDNPNISIYHLDLSSFKSVREFADKLKRSVEKVDILFNNAGIGGSDDRLTEDGLNFVYQINYYGGFLLTHLIVDLLKKSNSARILFTSSPASYFHDLRGFDKKQLTTGASIHNYSSTKCLSIVCSDIFADKLKKYNITSNAWHPIGATTPIFQRCLNETKGGGNIALVYLLWFGARILTPEPRRAVLRAVYLACAKEMEGVTKGFFMPSGAARRPAIALNENFCQEVWDLSEEAVQLKREEKL</sequence>
<dbReference type="EMBL" id="CAKOFQ010007927">
    <property type="protein sequence ID" value="CAH2009880.1"/>
    <property type="molecule type" value="Genomic_DNA"/>
</dbReference>
<keyword evidence="3" id="KW-1185">Reference proteome</keyword>
<evidence type="ECO:0000313" key="2">
    <source>
        <dbReference type="EMBL" id="CAH2009880.1"/>
    </source>
</evidence>
<name>A0A9P0MDW2_ACAOB</name>
<dbReference type="InterPro" id="IPR002347">
    <property type="entry name" value="SDR_fam"/>
</dbReference>
<dbReference type="GO" id="GO:0016491">
    <property type="term" value="F:oxidoreductase activity"/>
    <property type="evidence" value="ECO:0007669"/>
    <property type="project" value="UniProtKB-KW"/>
</dbReference>
<dbReference type="PRINTS" id="PR00081">
    <property type="entry name" value="GDHRDH"/>
</dbReference>
<dbReference type="PANTHER" id="PTHR43157">
    <property type="entry name" value="PHOSPHATIDYLINOSITOL-GLYCAN BIOSYNTHESIS CLASS F PROTEIN-RELATED"/>
    <property type="match status" value="1"/>
</dbReference>
<dbReference type="AlphaFoldDB" id="A0A9P0MDW2"/>
<gene>
    <name evidence="2" type="ORF">ACAOBT_LOCUS31187</name>
</gene>
<dbReference type="Gene3D" id="3.40.50.720">
    <property type="entry name" value="NAD(P)-binding Rossmann-like Domain"/>
    <property type="match status" value="1"/>
</dbReference>
<keyword evidence="1" id="KW-0560">Oxidoreductase</keyword>
<dbReference type="Pfam" id="PF00106">
    <property type="entry name" value="adh_short"/>
    <property type="match status" value="1"/>
</dbReference>
<accession>A0A9P0MDW2</accession>
<dbReference type="SUPFAM" id="SSF51735">
    <property type="entry name" value="NAD(P)-binding Rossmann-fold domains"/>
    <property type="match status" value="1"/>
</dbReference>
<proteinExistence type="predicted"/>
<protein>
    <submittedName>
        <fullName evidence="2">Uncharacterized protein</fullName>
    </submittedName>
</protein>
<comment type="caution">
    <text evidence="2">The sequence shown here is derived from an EMBL/GenBank/DDBJ whole genome shotgun (WGS) entry which is preliminary data.</text>
</comment>
<organism evidence="2 3">
    <name type="scientific">Acanthoscelides obtectus</name>
    <name type="common">Bean weevil</name>
    <name type="synonym">Bruchus obtectus</name>
    <dbReference type="NCBI Taxonomy" id="200917"/>
    <lineage>
        <taxon>Eukaryota</taxon>
        <taxon>Metazoa</taxon>
        <taxon>Ecdysozoa</taxon>
        <taxon>Arthropoda</taxon>
        <taxon>Hexapoda</taxon>
        <taxon>Insecta</taxon>
        <taxon>Pterygota</taxon>
        <taxon>Neoptera</taxon>
        <taxon>Endopterygota</taxon>
        <taxon>Coleoptera</taxon>
        <taxon>Polyphaga</taxon>
        <taxon>Cucujiformia</taxon>
        <taxon>Chrysomeloidea</taxon>
        <taxon>Chrysomelidae</taxon>
        <taxon>Bruchinae</taxon>
        <taxon>Bruchini</taxon>
        <taxon>Acanthoscelides</taxon>
    </lineage>
</organism>
<dbReference type="OrthoDB" id="191139at2759"/>
<dbReference type="PANTHER" id="PTHR43157:SF31">
    <property type="entry name" value="PHOSPHATIDYLINOSITOL-GLYCAN BIOSYNTHESIS CLASS F PROTEIN"/>
    <property type="match status" value="1"/>
</dbReference>
<reference evidence="2" key="1">
    <citation type="submission" date="2022-03" db="EMBL/GenBank/DDBJ databases">
        <authorList>
            <person name="Sayadi A."/>
        </authorList>
    </citation>
    <scope>NUCLEOTIDE SEQUENCE</scope>
</reference>